<protein>
    <submittedName>
        <fullName evidence="1">Homing endonuclease associated repeat-containing protein</fullName>
    </submittedName>
</protein>
<dbReference type="Pfam" id="PF18780">
    <property type="entry name" value="HNH_repeat"/>
    <property type="match status" value="2"/>
</dbReference>
<name>A0ABD5YEI5_9EURY</name>
<keyword evidence="2" id="KW-1185">Reference proteome</keyword>
<reference evidence="1 2" key="1">
    <citation type="journal article" date="2019" name="Int. J. Syst. Evol. Microbiol.">
        <title>The Global Catalogue of Microorganisms (GCM) 10K type strain sequencing project: providing services to taxonomists for standard genome sequencing and annotation.</title>
        <authorList>
            <consortium name="The Broad Institute Genomics Platform"/>
            <consortium name="The Broad Institute Genome Sequencing Center for Infectious Disease"/>
            <person name="Wu L."/>
            <person name="Ma J."/>
        </authorList>
    </citation>
    <scope>NUCLEOTIDE SEQUENCE [LARGE SCALE GENOMIC DNA]</scope>
    <source>
        <strain evidence="1 2">Q85</strain>
    </source>
</reference>
<accession>A0ABD5YEI5</accession>
<dbReference type="AlphaFoldDB" id="A0ABD5YEI5"/>
<dbReference type="GO" id="GO:0004519">
    <property type="term" value="F:endonuclease activity"/>
    <property type="evidence" value="ECO:0007669"/>
    <property type="project" value="UniProtKB-KW"/>
</dbReference>
<dbReference type="EMBL" id="JBHSZZ010000056">
    <property type="protein sequence ID" value="MFC7187713.1"/>
    <property type="molecule type" value="Genomic_DNA"/>
</dbReference>
<dbReference type="InterPro" id="IPR041025">
    <property type="entry name" value="HNH_repeat"/>
</dbReference>
<comment type="caution">
    <text evidence="1">The sequence shown here is derived from an EMBL/GenBank/DDBJ whole genome shotgun (WGS) entry which is preliminary data.</text>
</comment>
<dbReference type="RefSeq" id="WP_267665184.1">
    <property type="nucleotide sequence ID" value="NZ_JAODIX010000056.1"/>
</dbReference>
<sequence>MSTGDLLADLQALADDLGHSPTSEDMRKHGSHSTSTYMRRFDSWTDALEAAGLDTPDRNKITDAELIADLHRLCDELGERPTSTDVARDGEYGLATYQRRFGSWGEAAAAAFDDADA</sequence>
<keyword evidence="1" id="KW-0255">Endonuclease</keyword>
<dbReference type="Proteomes" id="UP001596390">
    <property type="component" value="Unassembled WGS sequence"/>
</dbReference>
<evidence type="ECO:0000313" key="2">
    <source>
        <dbReference type="Proteomes" id="UP001596390"/>
    </source>
</evidence>
<organism evidence="1 2">
    <name type="scientific">Halorubrum yunnanense</name>
    <dbReference type="NCBI Taxonomy" id="1526162"/>
    <lineage>
        <taxon>Archaea</taxon>
        <taxon>Methanobacteriati</taxon>
        <taxon>Methanobacteriota</taxon>
        <taxon>Stenosarchaea group</taxon>
        <taxon>Halobacteria</taxon>
        <taxon>Halobacteriales</taxon>
        <taxon>Haloferacaceae</taxon>
        <taxon>Halorubrum</taxon>
    </lineage>
</organism>
<gene>
    <name evidence="1" type="ORF">ACFQMK_12635</name>
</gene>
<keyword evidence="1" id="KW-0540">Nuclease</keyword>
<evidence type="ECO:0000313" key="1">
    <source>
        <dbReference type="EMBL" id="MFC7187713.1"/>
    </source>
</evidence>
<proteinExistence type="predicted"/>
<keyword evidence="1" id="KW-0378">Hydrolase</keyword>